<evidence type="ECO:0000256" key="1">
    <source>
        <dbReference type="SAM" id="MobiDB-lite"/>
    </source>
</evidence>
<dbReference type="EMBL" id="CAWYQH010000097">
    <property type="protein sequence ID" value="CAK8683913.1"/>
    <property type="molecule type" value="Genomic_DNA"/>
</dbReference>
<name>A0ABP0FZ43_CLALP</name>
<organism evidence="2 3">
    <name type="scientific">Clavelina lepadiformis</name>
    <name type="common">Light-bulb sea squirt</name>
    <name type="synonym">Ascidia lepadiformis</name>
    <dbReference type="NCBI Taxonomy" id="159417"/>
    <lineage>
        <taxon>Eukaryota</taxon>
        <taxon>Metazoa</taxon>
        <taxon>Chordata</taxon>
        <taxon>Tunicata</taxon>
        <taxon>Ascidiacea</taxon>
        <taxon>Aplousobranchia</taxon>
        <taxon>Clavelinidae</taxon>
        <taxon>Clavelina</taxon>
    </lineage>
</organism>
<evidence type="ECO:0000313" key="2">
    <source>
        <dbReference type="EMBL" id="CAK8683913.1"/>
    </source>
</evidence>
<sequence>MPLNDSAIREEHATSQSDESSSCTDILISHSVPSVKSLISSLQSVLDQERIDYNIASNIYEEACEIAGVKELKMPRVVEISLWRSSLGSKVNSECLQELLLSAQDYPSAYNAIQIIARATRVTHNNC</sequence>
<proteinExistence type="predicted"/>
<protein>
    <submittedName>
        <fullName evidence="2">Uncharacterized protein</fullName>
    </submittedName>
</protein>
<accession>A0ABP0FZ43</accession>
<dbReference type="Proteomes" id="UP001642483">
    <property type="component" value="Unassembled WGS sequence"/>
</dbReference>
<gene>
    <name evidence="2" type="ORF">CVLEPA_LOCUS14924</name>
</gene>
<feature type="region of interest" description="Disordered" evidence="1">
    <location>
        <begin position="1"/>
        <end position="22"/>
    </location>
</feature>
<evidence type="ECO:0000313" key="3">
    <source>
        <dbReference type="Proteomes" id="UP001642483"/>
    </source>
</evidence>
<reference evidence="2 3" key="1">
    <citation type="submission" date="2024-02" db="EMBL/GenBank/DDBJ databases">
        <authorList>
            <person name="Daric V."/>
            <person name="Darras S."/>
        </authorList>
    </citation>
    <scope>NUCLEOTIDE SEQUENCE [LARGE SCALE GENOMIC DNA]</scope>
</reference>
<keyword evidence="3" id="KW-1185">Reference proteome</keyword>
<comment type="caution">
    <text evidence="2">The sequence shown here is derived from an EMBL/GenBank/DDBJ whole genome shotgun (WGS) entry which is preliminary data.</text>
</comment>